<proteinExistence type="predicted"/>
<keyword evidence="3" id="KW-1185">Reference proteome</keyword>
<dbReference type="InterPro" id="IPR036046">
    <property type="entry name" value="Acylphosphatase-like_dom_sf"/>
</dbReference>
<evidence type="ECO:0000313" key="2">
    <source>
        <dbReference type="EMBL" id="TDQ33355.1"/>
    </source>
</evidence>
<dbReference type="RefSeq" id="WP_133643352.1">
    <property type="nucleotide sequence ID" value="NZ_SNYI01000001.1"/>
</dbReference>
<evidence type="ECO:0000313" key="3">
    <source>
        <dbReference type="Proteomes" id="UP000295468"/>
    </source>
</evidence>
<organism evidence="2 3">
    <name type="scientific">Zeaxanthinibacter enoshimensis</name>
    <dbReference type="NCBI Taxonomy" id="392009"/>
    <lineage>
        <taxon>Bacteria</taxon>
        <taxon>Pseudomonadati</taxon>
        <taxon>Bacteroidota</taxon>
        <taxon>Flavobacteriia</taxon>
        <taxon>Flavobacteriales</taxon>
        <taxon>Flavobacteriaceae</taxon>
        <taxon>Zeaxanthinibacter</taxon>
    </lineage>
</organism>
<dbReference type="PROSITE" id="PS50925">
    <property type="entry name" value="BLUF"/>
    <property type="match status" value="1"/>
</dbReference>
<gene>
    <name evidence="2" type="ORF">CLV82_1194</name>
</gene>
<dbReference type="SMART" id="SM01034">
    <property type="entry name" value="BLUF"/>
    <property type="match status" value="1"/>
</dbReference>
<evidence type="ECO:0000259" key="1">
    <source>
        <dbReference type="PROSITE" id="PS50925"/>
    </source>
</evidence>
<reference evidence="2 3" key="1">
    <citation type="submission" date="2019-03" db="EMBL/GenBank/DDBJ databases">
        <title>Genomic Encyclopedia of Archaeal and Bacterial Type Strains, Phase II (KMG-II): from individual species to whole genera.</title>
        <authorList>
            <person name="Goeker M."/>
        </authorList>
    </citation>
    <scope>NUCLEOTIDE SEQUENCE [LARGE SCALE GENOMIC DNA]</scope>
    <source>
        <strain evidence="2 3">DSM 18435</strain>
    </source>
</reference>
<dbReference type="Proteomes" id="UP000295468">
    <property type="component" value="Unassembled WGS sequence"/>
</dbReference>
<comment type="caution">
    <text evidence="2">The sequence shown here is derived from an EMBL/GenBank/DDBJ whole genome shotgun (WGS) entry which is preliminary data.</text>
</comment>
<dbReference type="OrthoDB" id="1122028at2"/>
<protein>
    <submittedName>
        <fullName evidence="2">FAD-dependent sensor of blue light</fullName>
    </submittedName>
</protein>
<name>A0A4R6TPW6_9FLAO</name>
<dbReference type="AlphaFoldDB" id="A0A4R6TPW6"/>
<dbReference type="Pfam" id="PF04940">
    <property type="entry name" value="BLUF"/>
    <property type="match status" value="1"/>
</dbReference>
<dbReference type="InterPro" id="IPR007024">
    <property type="entry name" value="BLUF_domain"/>
</dbReference>
<dbReference type="EMBL" id="SNYI01000001">
    <property type="protein sequence ID" value="TDQ33355.1"/>
    <property type="molecule type" value="Genomic_DNA"/>
</dbReference>
<accession>A0A4R6TPW6</accession>
<sequence length="156" mass="18119">MIHAVIYISKADPGFSKGEVKEMLLKAKSYNRTHEITGCILYHKQQFLQLIEGAEKDVRELYRKLVEDNRHHEVTTLFDESSGTRIFPNWAMAFYEFEEEEDSTAHTRLQLDQILEQATISEGNKEAFGVLERSAERLLAQGQHELFNTVRRLFGD</sequence>
<dbReference type="SUPFAM" id="SSF54975">
    <property type="entry name" value="Acylphosphatase/BLUF domain-like"/>
    <property type="match status" value="1"/>
</dbReference>
<dbReference type="GO" id="GO:0009882">
    <property type="term" value="F:blue light photoreceptor activity"/>
    <property type="evidence" value="ECO:0007669"/>
    <property type="project" value="InterPro"/>
</dbReference>
<dbReference type="GO" id="GO:0071949">
    <property type="term" value="F:FAD binding"/>
    <property type="evidence" value="ECO:0007669"/>
    <property type="project" value="InterPro"/>
</dbReference>
<dbReference type="Gene3D" id="3.30.70.100">
    <property type="match status" value="1"/>
</dbReference>
<feature type="domain" description="BLUF" evidence="1">
    <location>
        <begin position="2"/>
        <end position="93"/>
    </location>
</feature>